<keyword evidence="2" id="KW-1185">Reference proteome</keyword>
<accession>O64349</accession>
<dbReference type="KEGG" id="vg:1261678"/>
<proteinExistence type="predicted"/>
<dbReference type="GeneID" id="1261678"/>
<protein>
    <submittedName>
        <fullName evidence="1">Gp42</fullName>
    </submittedName>
</protein>
<dbReference type="PIR" id="T13128">
    <property type="entry name" value="T13128"/>
</dbReference>
<reference evidence="1 2" key="2">
    <citation type="journal article" date="1996" name="J. Bacteriol.">
        <title>Characterization of the primary immunity region of the Escherichia coli linear plasmid prophage N15.</title>
        <authorList>
            <person name="Lobocka M.B."/>
            <person name="Svarchevsky A.N."/>
            <person name="Rybchin V.N."/>
            <person name="Yarmolinsky M.B."/>
        </authorList>
    </citation>
    <scope>NUCLEOTIDE SEQUENCE</scope>
</reference>
<reference evidence="1 2" key="1">
    <citation type="journal article" date="1996" name="J. Bacteriol.">
        <title>Proteins responsible for lysogenic conversion caused by coliphages N15 and phi80 are highly homologous.</title>
        <authorList>
            <person name="Vostrov A.A."/>
            <person name="Vostrukhina O.A."/>
            <person name="Svarchevsky A.N."/>
            <person name="Rybchin V.N."/>
        </authorList>
    </citation>
    <scope>NUCLEOTIDE SEQUENCE [LARGE SCALE GENOMIC DNA]</scope>
</reference>
<organism evidence="1 2">
    <name type="scientific">Escherichia phage N15</name>
    <name type="common">Bacteriophage N15</name>
    <dbReference type="NCBI Taxonomy" id="1604876"/>
    <lineage>
        <taxon>Viruses</taxon>
        <taxon>Duplodnaviria</taxon>
        <taxon>Heunggongvirae</taxon>
        <taxon>Uroviricota</taxon>
        <taxon>Caudoviricetes</taxon>
        <taxon>Ravinvirus</taxon>
        <taxon>Ravinvirus N15</taxon>
    </lineage>
</organism>
<dbReference type="EMBL" id="AF064539">
    <property type="protein sequence ID" value="AAC19080.1"/>
    <property type="molecule type" value="Genomic_DNA"/>
</dbReference>
<organismHost>
    <name type="scientific">Escherichia coli</name>
    <dbReference type="NCBI Taxonomy" id="562"/>
</organismHost>
<evidence type="ECO:0000313" key="2">
    <source>
        <dbReference type="Proteomes" id="UP000002132"/>
    </source>
</evidence>
<gene>
    <name evidence="1" type="primary">gene 42</name>
</gene>
<sequence length="166" mass="18715">MNRLNQIALVTAITKELNRQIPDLPADGRMNIVIKAANDICAEYSRELVAASAGMGLEAWLNSDDTGSSSLYLAWCLSHGQFGYWQGRKQPEVAYPHDPDDLGRCIRLIEAVPEFGGKIPEMSHRGHEWLAVTTNWERWVELYACGKARELYREMKAAYLRGSSDE</sequence>
<evidence type="ECO:0000313" key="1">
    <source>
        <dbReference type="EMBL" id="AAC19080.1"/>
    </source>
</evidence>
<dbReference type="RefSeq" id="NP_046937.1">
    <property type="nucleotide sequence ID" value="NC_001901.1"/>
</dbReference>
<dbReference type="Proteomes" id="UP000002132">
    <property type="component" value="Segment"/>
</dbReference>
<name>O64349_BPN15</name>